<proteinExistence type="predicted"/>
<evidence type="ECO:0000256" key="2">
    <source>
        <dbReference type="ARBA" id="ARBA00022692"/>
    </source>
</evidence>
<dbReference type="RefSeq" id="WP_161058042.1">
    <property type="nucleotide sequence ID" value="NZ_WWCT01000036.1"/>
</dbReference>
<evidence type="ECO:0000256" key="4">
    <source>
        <dbReference type="ARBA" id="ARBA00023136"/>
    </source>
</evidence>
<comment type="caution">
    <text evidence="6">The sequence shown here is derived from an EMBL/GenBank/DDBJ whole genome shotgun (WGS) entry which is preliminary data.</text>
</comment>
<keyword evidence="4 5" id="KW-0472">Membrane</keyword>
<dbReference type="Proteomes" id="UP000642144">
    <property type="component" value="Unassembled WGS sequence"/>
</dbReference>
<accession>A0ABW9W8N8</accession>
<evidence type="ECO:0000256" key="3">
    <source>
        <dbReference type="ARBA" id="ARBA00022989"/>
    </source>
</evidence>
<evidence type="ECO:0000313" key="7">
    <source>
        <dbReference type="Proteomes" id="UP000642144"/>
    </source>
</evidence>
<dbReference type="Pfam" id="PF03062">
    <property type="entry name" value="MBOAT"/>
    <property type="match status" value="1"/>
</dbReference>
<keyword evidence="2 5" id="KW-0812">Transmembrane</keyword>
<evidence type="ECO:0000256" key="5">
    <source>
        <dbReference type="SAM" id="Phobius"/>
    </source>
</evidence>
<dbReference type="InterPro" id="IPR051085">
    <property type="entry name" value="MB_O-acyltransferase"/>
</dbReference>
<dbReference type="PANTHER" id="PTHR13285:SF23">
    <property type="entry name" value="TEICHOIC ACID D-ALANYLTRANSFERASE"/>
    <property type="match status" value="1"/>
</dbReference>
<reference evidence="6 7" key="1">
    <citation type="submission" date="2019-12" db="EMBL/GenBank/DDBJ databases">
        <title>Novel species isolated from a subtropical stream in China.</title>
        <authorList>
            <person name="Lu H."/>
        </authorList>
    </citation>
    <scope>NUCLEOTIDE SEQUENCE [LARGE SCALE GENOMIC DNA]</scope>
    <source>
        <strain evidence="6 7">CY42W</strain>
    </source>
</reference>
<dbReference type="EMBL" id="WWCT01000036">
    <property type="protein sequence ID" value="MYN30368.1"/>
    <property type="molecule type" value="Genomic_DNA"/>
</dbReference>
<comment type="subcellular location">
    <subcellularLocation>
        <location evidence="1">Membrane</location>
        <topology evidence="1">Multi-pass membrane protein</topology>
    </subcellularLocation>
</comment>
<keyword evidence="3 5" id="KW-1133">Transmembrane helix</keyword>
<evidence type="ECO:0000313" key="6">
    <source>
        <dbReference type="EMBL" id="MYN30368.1"/>
    </source>
</evidence>
<sequence length="71" mass="8070">MTEFRQCWHTTLAHFVRDYGYIPLDGNRSSPWRTYRKLMVVFELGALWHGAAYTFLAWALATVCCGSAPAG</sequence>
<organism evidence="6 7">
    <name type="scientific">Duganella levis</name>
    <dbReference type="NCBI Taxonomy" id="2692169"/>
    <lineage>
        <taxon>Bacteria</taxon>
        <taxon>Pseudomonadati</taxon>
        <taxon>Pseudomonadota</taxon>
        <taxon>Betaproteobacteria</taxon>
        <taxon>Burkholderiales</taxon>
        <taxon>Oxalobacteraceae</taxon>
        <taxon>Telluria group</taxon>
        <taxon>Duganella</taxon>
    </lineage>
</organism>
<name>A0ABW9W8N8_9BURK</name>
<keyword evidence="7" id="KW-1185">Reference proteome</keyword>
<dbReference type="PANTHER" id="PTHR13285">
    <property type="entry name" value="ACYLTRANSFERASE"/>
    <property type="match status" value="1"/>
</dbReference>
<evidence type="ECO:0000256" key="1">
    <source>
        <dbReference type="ARBA" id="ARBA00004141"/>
    </source>
</evidence>
<protein>
    <recommendedName>
        <fullName evidence="8">Acyltransferase</fullName>
    </recommendedName>
</protein>
<dbReference type="InterPro" id="IPR004299">
    <property type="entry name" value="MBOAT_fam"/>
</dbReference>
<gene>
    <name evidence="6" type="ORF">GTP69_28575</name>
</gene>
<evidence type="ECO:0008006" key="8">
    <source>
        <dbReference type="Google" id="ProtNLM"/>
    </source>
</evidence>
<feature type="transmembrane region" description="Helical" evidence="5">
    <location>
        <begin position="38"/>
        <end position="61"/>
    </location>
</feature>